<evidence type="ECO:0000313" key="3">
    <source>
        <dbReference type="EMBL" id="MFD1217187.1"/>
    </source>
</evidence>
<name>A0ABW3U9U0_9GAMM</name>
<gene>
    <name evidence="3" type="ORF">ACFQ2X_11300</name>
</gene>
<sequence length="136" mass="14711">MGGRAREKRTQPGFGTAAVGGSGAGRSGLQQRTDPGLGTHLPLSTTGRRFCCRHRNGPDLARLPNIRELGSLLELQCAGPAINRVLFSNAASTDVWSSSPSNFHTHYSWYVDFATGALTYGEREKPKAIRLVRDAQ</sequence>
<organism evidence="3 4">
    <name type="scientific">Microbulbifer celer</name>
    <dbReference type="NCBI Taxonomy" id="435905"/>
    <lineage>
        <taxon>Bacteria</taxon>
        <taxon>Pseudomonadati</taxon>
        <taxon>Pseudomonadota</taxon>
        <taxon>Gammaproteobacteria</taxon>
        <taxon>Cellvibrionales</taxon>
        <taxon>Microbulbiferaceae</taxon>
        <taxon>Microbulbifer</taxon>
    </lineage>
</organism>
<feature type="compositionally biased region" description="Basic and acidic residues" evidence="1">
    <location>
        <begin position="1"/>
        <end position="10"/>
    </location>
</feature>
<dbReference type="RefSeq" id="WP_377563980.1">
    <property type="nucleotide sequence ID" value="NZ_CP087715.1"/>
</dbReference>
<dbReference type="Proteomes" id="UP001597264">
    <property type="component" value="Unassembled WGS sequence"/>
</dbReference>
<dbReference type="EMBL" id="JBHTLR010000010">
    <property type="protein sequence ID" value="MFD1217187.1"/>
    <property type="molecule type" value="Genomic_DNA"/>
</dbReference>
<feature type="region of interest" description="Disordered" evidence="1">
    <location>
        <begin position="1"/>
        <end position="42"/>
    </location>
</feature>
<feature type="domain" description="Lcl C-terminal" evidence="2">
    <location>
        <begin position="62"/>
        <end position="133"/>
    </location>
</feature>
<dbReference type="InterPro" id="IPR011460">
    <property type="entry name" value="Lcl_C"/>
</dbReference>
<evidence type="ECO:0000259" key="2">
    <source>
        <dbReference type="Pfam" id="PF07603"/>
    </source>
</evidence>
<proteinExistence type="predicted"/>
<accession>A0ABW3U9U0</accession>
<evidence type="ECO:0000313" key="4">
    <source>
        <dbReference type="Proteomes" id="UP001597264"/>
    </source>
</evidence>
<evidence type="ECO:0000256" key="1">
    <source>
        <dbReference type="SAM" id="MobiDB-lite"/>
    </source>
</evidence>
<keyword evidence="4" id="KW-1185">Reference proteome</keyword>
<reference evidence="4" key="1">
    <citation type="journal article" date="2019" name="Int. J. Syst. Evol. Microbiol.">
        <title>The Global Catalogue of Microorganisms (GCM) 10K type strain sequencing project: providing services to taxonomists for standard genome sequencing and annotation.</title>
        <authorList>
            <consortium name="The Broad Institute Genomics Platform"/>
            <consortium name="The Broad Institute Genome Sequencing Center for Infectious Disease"/>
            <person name="Wu L."/>
            <person name="Ma J."/>
        </authorList>
    </citation>
    <scope>NUCLEOTIDE SEQUENCE [LARGE SCALE GENOMIC DNA]</scope>
    <source>
        <strain evidence="4">CCUG 54356</strain>
    </source>
</reference>
<dbReference type="Pfam" id="PF07603">
    <property type="entry name" value="Lcl_C"/>
    <property type="match status" value="1"/>
</dbReference>
<protein>
    <submittedName>
        <fullName evidence="3">DUF1566 domain-containing protein</fullName>
    </submittedName>
</protein>
<comment type="caution">
    <text evidence="3">The sequence shown here is derived from an EMBL/GenBank/DDBJ whole genome shotgun (WGS) entry which is preliminary data.</text>
</comment>